<keyword evidence="2" id="KW-1185">Reference proteome</keyword>
<accession>A0A345ZWP4</accession>
<dbReference type="Proteomes" id="UP000254889">
    <property type="component" value="Chromosome"/>
</dbReference>
<dbReference type="InterPro" id="IPR004220">
    <property type="entry name" value="5-COMe_2-OHmuconate_Isoase"/>
</dbReference>
<name>A0A345ZWP4_9HYPH</name>
<keyword evidence="1" id="KW-0413">Isomerase</keyword>
<dbReference type="PANTHER" id="PTHR37950">
    <property type="entry name" value="4-HYDROXYPHENYLACETATE CATABOLISM PROTEIN"/>
    <property type="match status" value="1"/>
</dbReference>
<organism evidence="1 2">
    <name type="scientific">Pseudolabrys taiwanensis</name>
    <dbReference type="NCBI Taxonomy" id="331696"/>
    <lineage>
        <taxon>Bacteria</taxon>
        <taxon>Pseudomonadati</taxon>
        <taxon>Pseudomonadota</taxon>
        <taxon>Alphaproteobacteria</taxon>
        <taxon>Hyphomicrobiales</taxon>
        <taxon>Xanthobacteraceae</taxon>
        <taxon>Pseudolabrys</taxon>
    </lineage>
</organism>
<dbReference type="CDD" id="cd00580">
    <property type="entry name" value="CHMI"/>
    <property type="match status" value="1"/>
</dbReference>
<evidence type="ECO:0000313" key="2">
    <source>
        <dbReference type="Proteomes" id="UP000254889"/>
    </source>
</evidence>
<proteinExistence type="predicted"/>
<dbReference type="AlphaFoldDB" id="A0A345ZWP4"/>
<dbReference type="KEGG" id="ptaw:DW352_12955"/>
<protein>
    <submittedName>
        <fullName evidence="1">5-carboxymethyl-2-hydroxymuconate Delta-isomerase</fullName>
    </submittedName>
</protein>
<dbReference type="Pfam" id="PF02962">
    <property type="entry name" value="CHMI"/>
    <property type="match status" value="1"/>
</dbReference>
<dbReference type="PANTHER" id="PTHR37950:SF1">
    <property type="entry name" value="4-HYDROXYPHENYLACETATE CATABOLISM PROTEIN"/>
    <property type="match status" value="1"/>
</dbReference>
<evidence type="ECO:0000313" key="1">
    <source>
        <dbReference type="EMBL" id="AXK81341.1"/>
    </source>
</evidence>
<dbReference type="Gene3D" id="3.30.429.10">
    <property type="entry name" value="Macrophage Migration Inhibitory Factor"/>
    <property type="match status" value="1"/>
</dbReference>
<reference evidence="1 2" key="1">
    <citation type="submission" date="2018-07" db="EMBL/GenBank/DDBJ databases">
        <authorList>
            <person name="Quirk P.G."/>
            <person name="Krulwich T.A."/>
        </authorList>
    </citation>
    <scope>NUCLEOTIDE SEQUENCE [LARGE SCALE GENOMIC DNA]</scope>
    <source>
        <strain evidence="1 2">CC-BB4</strain>
    </source>
</reference>
<dbReference type="OrthoDB" id="9814215at2"/>
<sequence>MPHIIAEYSANLEDCLDVQGLVDDLHRAAIEAQVAELAAIRSRAARRLHCRVADGNPANGFVHIVARLRVGRSEEQRKNLGQLLFDAADKRLAEVYKAHPLGLTVEIHEIDHLTFRRNTLRERAENVA</sequence>
<dbReference type="InterPro" id="IPR014347">
    <property type="entry name" value="Tautomerase/MIF_sf"/>
</dbReference>
<dbReference type="GO" id="GO:0008704">
    <property type="term" value="F:5-carboxymethyl-2-hydroxymuconate delta-isomerase activity"/>
    <property type="evidence" value="ECO:0007669"/>
    <property type="project" value="InterPro"/>
</dbReference>
<dbReference type="RefSeq" id="WP_115691720.1">
    <property type="nucleotide sequence ID" value="NZ_CP031417.1"/>
</dbReference>
<gene>
    <name evidence="1" type="ORF">DW352_12955</name>
</gene>
<dbReference type="SUPFAM" id="SSF55331">
    <property type="entry name" value="Tautomerase/MIF"/>
    <property type="match status" value="1"/>
</dbReference>
<dbReference type="EMBL" id="CP031417">
    <property type="protein sequence ID" value="AXK81341.1"/>
    <property type="molecule type" value="Genomic_DNA"/>
</dbReference>